<comment type="caution">
    <text evidence="11">The sequence shown here is derived from an EMBL/GenBank/DDBJ whole genome shotgun (WGS) entry which is preliminary data.</text>
</comment>
<dbReference type="GO" id="GO:0000110">
    <property type="term" value="C:nucleotide-excision repair factor 1 complex"/>
    <property type="evidence" value="ECO:0007669"/>
    <property type="project" value="TreeGrafter"/>
</dbReference>
<dbReference type="GO" id="GO:0006302">
    <property type="term" value="P:double-strand break repair"/>
    <property type="evidence" value="ECO:0007669"/>
    <property type="project" value="UniProtKB-ARBA"/>
</dbReference>
<dbReference type="Gene3D" id="1.10.150.20">
    <property type="entry name" value="5' to 3' exonuclease, C-terminal subdomain"/>
    <property type="match status" value="1"/>
</dbReference>
<name>A0AAW2ZLQ5_9EUKA</name>
<reference evidence="11 12" key="1">
    <citation type="submission" date="2024-03" db="EMBL/GenBank/DDBJ databases">
        <title>The Acrasis kona genome and developmental transcriptomes reveal deep origins of eukaryotic multicellular pathways.</title>
        <authorList>
            <person name="Sheikh S."/>
            <person name="Fu C.-J."/>
            <person name="Brown M.W."/>
            <person name="Baldauf S.L."/>
        </authorList>
    </citation>
    <scope>NUCLEOTIDE SEQUENCE [LARGE SCALE GENOMIC DNA]</scope>
    <source>
        <strain evidence="11 12">ATCC MYA-3509</strain>
    </source>
</reference>
<dbReference type="CDD" id="cd22325">
    <property type="entry name" value="ERCC1_C-like"/>
    <property type="match status" value="1"/>
</dbReference>
<dbReference type="SUPFAM" id="SSF52980">
    <property type="entry name" value="Restriction endonuclease-like"/>
    <property type="match status" value="1"/>
</dbReference>
<keyword evidence="4" id="KW-0238">DNA-binding</keyword>
<dbReference type="NCBIfam" id="TIGR00597">
    <property type="entry name" value="rad10"/>
    <property type="match status" value="1"/>
</dbReference>
<dbReference type="GO" id="GO:0003697">
    <property type="term" value="F:single-stranded DNA binding"/>
    <property type="evidence" value="ECO:0007669"/>
    <property type="project" value="TreeGrafter"/>
</dbReference>
<dbReference type="InterPro" id="IPR047260">
    <property type="entry name" value="ERCC1-like_central_dom"/>
</dbReference>
<dbReference type="Pfam" id="PF03834">
    <property type="entry name" value="Rad10"/>
    <property type="match status" value="1"/>
</dbReference>
<evidence type="ECO:0000256" key="3">
    <source>
        <dbReference type="ARBA" id="ARBA00022763"/>
    </source>
</evidence>
<evidence type="ECO:0000256" key="1">
    <source>
        <dbReference type="ARBA" id="ARBA00004123"/>
    </source>
</evidence>
<accession>A0AAW2ZLQ5</accession>
<evidence type="ECO:0000313" key="11">
    <source>
        <dbReference type="EMBL" id="KAL0490288.1"/>
    </source>
</evidence>
<evidence type="ECO:0000256" key="4">
    <source>
        <dbReference type="ARBA" id="ARBA00023125"/>
    </source>
</evidence>
<evidence type="ECO:0000313" key="12">
    <source>
        <dbReference type="Proteomes" id="UP001431209"/>
    </source>
</evidence>
<dbReference type="GO" id="GO:0006289">
    <property type="term" value="P:nucleotide-excision repair"/>
    <property type="evidence" value="ECO:0007669"/>
    <property type="project" value="UniProtKB-ARBA"/>
</dbReference>
<feature type="region of interest" description="Disordered" evidence="9">
    <location>
        <begin position="72"/>
        <end position="121"/>
    </location>
</feature>
<evidence type="ECO:0000256" key="9">
    <source>
        <dbReference type="SAM" id="MobiDB-lite"/>
    </source>
</evidence>
<keyword evidence="12" id="KW-1185">Reference proteome</keyword>
<dbReference type="GO" id="GO:0006312">
    <property type="term" value="P:mitotic recombination"/>
    <property type="evidence" value="ECO:0007669"/>
    <property type="project" value="TreeGrafter"/>
</dbReference>
<keyword evidence="3" id="KW-0227">DNA damage</keyword>
<dbReference type="InterPro" id="IPR011335">
    <property type="entry name" value="Restrct_endonuc-II-like"/>
</dbReference>
<dbReference type="EMBL" id="JAOPGA020001662">
    <property type="protein sequence ID" value="KAL0490288.1"/>
    <property type="molecule type" value="Genomic_DNA"/>
</dbReference>
<dbReference type="Gene3D" id="3.40.50.10130">
    <property type="match status" value="1"/>
</dbReference>
<keyword evidence="8" id="KW-0175">Coiled coil</keyword>
<dbReference type="InterPro" id="IPR004579">
    <property type="entry name" value="ERCC1/RAD10/SWI10"/>
</dbReference>
<evidence type="ECO:0000256" key="5">
    <source>
        <dbReference type="ARBA" id="ARBA00023204"/>
    </source>
</evidence>
<dbReference type="FunFam" id="3.40.50.10130:FF:000001">
    <property type="entry name" value="DNA excision repair protein ERCC-1"/>
    <property type="match status" value="1"/>
</dbReference>
<dbReference type="PANTHER" id="PTHR12749">
    <property type="entry name" value="EXCISION REPAIR CROSS-COMPLEMENTING 1 ERCC1"/>
    <property type="match status" value="1"/>
</dbReference>
<dbReference type="AlphaFoldDB" id="A0AAW2ZLQ5"/>
<evidence type="ECO:0000259" key="10">
    <source>
        <dbReference type="Pfam" id="PF03834"/>
    </source>
</evidence>
<protein>
    <recommendedName>
        <fullName evidence="7">DNA excision repair protein ERCC-1</fullName>
    </recommendedName>
</protein>
<dbReference type="GO" id="GO:0070522">
    <property type="term" value="C:ERCC4-ERCC1 complex"/>
    <property type="evidence" value="ECO:0007669"/>
    <property type="project" value="TreeGrafter"/>
</dbReference>
<keyword evidence="6" id="KW-0539">Nucleus</keyword>
<comment type="similarity">
    <text evidence="2">Belongs to the ERCC1/RAD10/SWI10 family.</text>
</comment>
<evidence type="ECO:0000256" key="8">
    <source>
        <dbReference type="SAM" id="Coils"/>
    </source>
</evidence>
<dbReference type="GO" id="GO:0003684">
    <property type="term" value="F:damaged DNA binding"/>
    <property type="evidence" value="ECO:0007669"/>
    <property type="project" value="InterPro"/>
</dbReference>
<dbReference type="Pfam" id="PF14520">
    <property type="entry name" value="HHH_5"/>
    <property type="match status" value="1"/>
</dbReference>
<gene>
    <name evidence="11" type="ORF">AKO1_009463</name>
</gene>
<evidence type="ECO:0000256" key="6">
    <source>
        <dbReference type="ARBA" id="ARBA00023242"/>
    </source>
</evidence>
<comment type="subcellular location">
    <subcellularLocation>
        <location evidence="1">Nucleus</location>
    </subcellularLocation>
</comment>
<feature type="coiled-coil region" evidence="8">
    <location>
        <begin position="24"/>
        <end position="51"/>
    </location>
</feature>
<evidence type="ECO:0000256" key="2">
    <source>
        <dbReference type="ARBA" id="ARBA00008283"/>
    </source>
</evidence>
<dbReference type="FunFam" id="1.10.150.20:FF:000017">
    <property type="entry name" value="DNA excision repair protein ERCC-1"/>
    <property type="match status" value="1"/>
</dbReference>
<evidence type="ECO:0000256" key="7">
    <source>
        <dbReference type="ARBA" id="ARBA00071993"/>
    </source>
</evidence>
<organism evidence="11 12">
    <name type="scientific">Acrasis kona</name>
    <dbReference type="NCBI Taxonomy" id="1008807"/>
    <lineage>
        <taxon>Eukaryota</taxon>
        <taxon>Discoba</taxon>
        <taxon>Heterolobosea</taxon>
        <taxon>Tetramitia</taxon>
        <taxon>Eutetramitia</taxon>
        <taxon>Acrasidae</taxon>
        <taxon>Acrasis</taxon>
    </lineage>
</organism>
<keyword evidence="5" id="KW-0234">DNA repair</keyword>
<dbReference type="SUPFAM" id="SSF47781">
    <property type="entry name" value="RuvA domain 2-like"/>
    <property type="match status" value="1"/>
</dbReference>
<dbReference type="Proteomes" id="UP001431209">
    <property type="component" value="Unassembled WGS sequence"/>
</dbReference>
<sequence length="341" mass="38780">MGEQVLNIPELNDDDDEIEIEDPLEILQRARAEAKKQEAALAAERANLLNESQAPVANNAIAQELDTSDVRLPRPNRTIMPNPIALPPAKPSTRRPDVAKKPIPKSSTSSTNDRVYQQPTPGPGMIYAHERQRNNPVLVDVSHVKIEYRTDIIPDFVMNDQTCALYISLKYHLKNEKYLWTRMESLPNKVFALRVILCQVDTTDYEKGIQEITRMCLAADCTLILCFSGAEVARYLELYKLYENKSAKMIQVKIDDEYLPRLHDCLCSIRSVNKTDVVTLANNFGSLRNLMEASLEELALLPGIGEKKVKRLHDTFHTKFIPPKKKKDQTKQATIHDFVQK</sequence>
<feature type="domain" description="ERCC1-like central" evidence="10">
    <location>
        <begin position="125"/>
        <end position="240"/>
    </location>
</feature>
<proteinExistence type="inferred from homology"/>
<dbReference type="PANTHER" id="PTHR12749:SF0">
    <property type="entry name" value="DNA EXCISION REPAIR PROTEIN ERCC-1"/>
    <property type="match status" value="1"/>
</dbReference>
<dbReference type="InterPro" id="IPR010994">
    <property type="entry name" value="RuvA_2-like"/>
</dbReference>
<dbReference type="GO" id="GO:0070914">
    <property type="term" value="P:UV-damage excision repair"/>
    <property type="evidence" value="ECO:0007669"/>
    <property type="project" value="TreeGrafter"/>
</dbReference>